<keyword evidence="3 6" id="KW-1133">Transmembrane helix</keyword>
<keyword evidence="4 6" id="KW-0472">Membrane</keyword>
<evidence type="ECO:0000256" key="1">
    <source>
        <dbReference type="ARBA" id="ARBA00004141"/>
    </source>
</evidence>
<comment type="caution">
    <text evidence="8">The sequence shown here is derived from an EMBL/GenBank/DDBJ whole genome shotgun (WGS) entry which is preliminary data.</text>
</comment>
<dbReference type="PANTHER" id="PTHR42770">
    <property type="entry name" value="AMINO ACID TRANSPORTER-RELATED"/>
    <property type="match status" value="1"/>
</dbReference>
<protein>
    <submittedName>
        <fullName evidence="8">Putative amino acid permease</fullName>
    </submittedName>
</protein>
<dbReference type="InterPro" id="IPR050367">
    <property type="entry name" value="APC_superfamily"/>
</dbReference>
<keyword evidence="2 6" id="KW-0812">Transmembrane</keyword>
<dbReference type="Proteomes" id="UP000286931">
    <property type="component" value="Unassembled WGS sequence"/>
</dbReference>
<feature type="transmembrane region" description="Helical" evidence="6">
    <location>
        <begin position="292"/>
        <end position="317"/>
    </location>
</feature>
<dbReference type="GO" id="GO:0016020">
    <property type="term" value="C:membrane"/>
    <property type="evidence" value="ECO:0007669"/>
    <property type="project" value="UniProtKB-SubCell"/>
</dbReference>
<dbReference type="RefSeq" id="WP_246126918.1">
    <property type="nucleotide sequence ID" value="NZ_BIFH01000025.1"/>
</dbReference>
<feature type="transmembrane region" description="Helical" evidence="6">
    <location>
        <begin position="56"/>
        <end position="76"/>
    </location>
</feature>
<dbReference type="AlphaFoldDB" id="A0A401YT17"/>
<evidence type="ECO:0000259" key="7">
    <source>
        <dbReference type="Pfam" id="PF00324"/>
    </source>
</evidence>
<evidence type="ECO:0000256" key="6">
    <source>
        <dbReference type="SAM" id="Phobius"/>
    </source>
</evidence>
<dbReference type="Pfam" id="PF00324">
    <property type="entry name" value="AA_permease"/>
    <property type="match status" value="1"/>
</dbReference>
<dbReference type="Gene3D" id="1.20.1740.10">
    <property type="entry name" value="Amino acid/polyamine transporter I"/>
    <property type="match status" value="1"/>
</dbReference>
<feature type="transmembrane region" description="Helical" evidence="6">
    <location>
        <begin position="197"/>
        <end position="217"/>
    </location>
</feature>
<dbReference type="PIRSF" id="PIRSF006060">
    <property type="entry name" value="AA_transporter"/>
    <property type="match status" value="1"/>
</dbReference>
<dbReference type="InterPro" id="IPR004841">
    <property type="entry name" value="AA-permease/SLC12A_dom"/>
</dbReference>
<reference evidence="8 9" key="1">
    <citation type="submission" date="2018-12" db="EMBL/GenBank/DDBJ databases">
        <title>Draft genome sequence of Embleya hyalina NBRC 13850T.</title>
        <authorList>
            <person name="Komaki H."/>
            <person name="Hosoyama A."/>
            <person name="Kimura A."/>
            <person name="Ichikawa N."/>
            <person name="Tamura T."/>
        </authorList>
    </citation>
    <scope>NUCLEOTIDE SEQUENCE [LARGE SCALE GENOMIC DNA]</scope>
    <source>
        <strain evidence="8 9">NBRC 13850</strain>
    </source>
</reference>
<evidence type="ECO:0000313" key="8">
    <source>
        <dbReference type="EMBL" id="GCD97767.1"/>
    </source>
</evidence>
<organism evidence="8 9">
    <name type="scientific">Embleya hyalina</name>
    <dbReference type="NCBI Taxonomy" id="516124"/>
    <lineage>
        <taxon>Bacteria</taxon>
        <taxon>Bacillati</taxon>
        <taxon>Actinomycetota</taxon>
        <taxon>Actinomycetes</taxon>
        <taxon>Kitasatosporales</taxon>
        <taxon>Streptomycetaceae</taxon>
        <taxon>Embleya</taxon>
    </lineage>
</organism>
<accession>A0A401YT17</accession>
<keyword evidence="9" id="KW-1185">Reference proteome</keyword>
<feature type="region of interest" description="Disordered" evidence="5">
    <location>
        <begin position="466"/>
        <end position="488"/>
    </location>
</feature>
<feature type="transmembrane region" description="Helical" evidence="6">
    <location>
        <begin position="438"/>
        <end position="457"/>
    </location>
</feature>
<evidence type="ECO:0000256" key="5">
    <source>
        <dbReference type="SAM" id="MobiDB-lite"/>
    </source>
</evidence>
<feature type="transmembrane region" description="Helical" evidence="6">
    <location>
        <begin position="133"/>
        <end position="152"/>
    </location>
</feature>
<comment type="subcellular location">
    <subcellularLocation>
        <location evidence="1">Membrane</location>
        <topology evidence="1">Multi-pass membrane protein</topology>
    </subcellularLocation>
</comment>
<name>A0A401YT17_9ACTN</name>
<dbReference type="PANTHER" id="PTHR42770:SF16">
    <property type="entry name" value="AMINO ACID PERMEASE"/>
    <property type="match status" value="1"/>
</dbReference>
<feature type="transmembrane region" description="Helical" evidence="6">
    <location>
        <begin position="164"/>
        <end position="185"/>
    </location>
</feature>
<evidence type="ECO:0000256" key="4">
    <source>
        <dbReference type="ARBA" id="ARBA00023136"/>
    </source>
</evidence>
<evidence type="ECO:0000256" key="2">
    <source>
        <dbReference type="ARBA" id="ARBA00022692"/>
    </source>
</evidence>
<feature type="transmembrane region" description="Helical" evidence="6">
    <location>
        <begin position="371"/>
        <end position="396"/>
    </location>
</feature>
<evidence type="ECO:0000256" key="3">
    <source>
        <dbReference type="ARBA" id="ARBA00022989"/>
    </source>
</evidence>
<dbReference type="EMBL" id="BIFH01000025">
    <property type="protein sequence ID" value="GCD97767.1"/>
    <property type="molecule type" value="Genomic_DNA"/>
</dbReference>
<feature type="transmembrane region" description="Helical" evidence="6">
    <location>
        <begin position="338"/>
        <end position="359"/>
    </location>
</feature>
<feature type="domain" description="Amino acid permease/ SLC12A" evidence="7">
    <location>
        <begin position="22"/>
        <end position="455"/>
    </location>
</feature>
<evidence type="ECO:0000313" key="9">
    <source>
        <dbReference type="Proteomes" id="UP000286931"/>
    </source>
</evidence>
<feature type="transmembrane region" description="Helical" evidence="6">
    <location>
        <begin position="408"/>
        <end position="426"/>
    </location>
</feature>
<dbReference type="GO" id="GO:0055085">
    <property type="term" value="P:transmembrane transport"/>
    <property type="evidence" value="ECO:0007669"/>
    <property type="project" value="InterPro"/>
</dbReference>
<gene>
    <name evidence="8" type="ORF">EHYA_05463</name>
</gene>
<feature type="transmembrane region" description="Helical" evidence="6">
    <location>
        <begin position="237"/>
        <end position="257"/>
    </location>
</feature>
<feature type="transmembrane region" description="Helical" evidence="6">
    <location>
        <begin position="97"/>
        <end position="121"/>
    </location>
</feature>
<sequence>MNDSARKPSKELRPDALGMWDLVFFVVAAAAPLAVMSGVAPLAIQFGGIGAPGGYLLGGIAMFVFAIGFTAMTRYVPNPGAFYAYISEGLGRVVGGGAAFVALASYIPIAVGFVPAIGVFAQQSAESVFGLHVPWGVWATIGGAIVAILGYLNVTLSAKVLGTILVLEVLVLLVFTVPVVVQGGAEGLSLDGFSPGNIFAPGVGGLFVLSFGAFLGFESTAIYRGETRDGKRAVPRATYIAVGFLAVFYSLVVWAVIMSFGESKAVETADSDPADMFFVAMTQWVGKPVSDAMHLLLVTSALASVLAVHNASARYLHALARDRVLPRVLARTDPRTHSPANASLLVTALTVLGVVGFQLFGADPYLQTFLWLNGIGIAGIIGLQVLCSVAIIVFFARDSHGVGIVRRLVAPTVAAVALTAALYLIVENFSVLTGAGTATNTVLLLVVPVAFLVGAAATRRAKRVRHEPRPALSLDNRLAPAPGRTEGA</sequence>
<feature type="transmembrane region" description="Helical" evidence="6">
    <location>
        <begin position="20"/>
        <end position="44"/>
    </location>
</feature>
<proteinExistence type="predicted"/>